<sequence>MAAFYKVLWELYADPVAQISVLEDWKYMVDLYCENAFIITWVSPTRKRATRLRSSTRTRAGEPDDLATIKFGLDKWKGIAVLGHYSQGSRIVTGDEPEECNHYKASNRPFKDCIRVFYLSYGEKFPGNSTRSENPPCSLRSPYYIGAQVQGNGTLDLLANTSEGINEQGVNGGIKGFFIPGDYEEVNGYTMNYIYTR</sequence>
<comment type="caution">
    <text evidence="1">The sequence shown here is derived from an EMBL/GenBank/DDBJ whole genome shotgun (WGS) entry which is preliminary data.</text>
</comment>
<evidence type="ECO:0000313" key="2">
    <source>
        <dbReference type="Proteomes" id="UP000447873"/>
    </source>
</evidence>
<protein>
    <submittedName>
        <fullName evidence="1">Uncharacterized protein</fullName>
    </submittedName>
</protein>
<dbReference type="Proteomes" id="UP000447873">
    <property type="component" value="Unassembled WGS sequence"/>
</dbReference>
<accession>A0A8H3USL6</accession>
<dbReference type="EMBL" id="WNWS01000228">
    <property type="protein sequence ID" value="KAE9974014.1"/>
    <property type="molecule type" value="Genomic_DNA"/>
</dbReference>
<organism evidence="1 2">
    <name type="scientific">Venturia inaequalis</name>
    <name type="common">Apple scab fungus</name>
    <dbReference type="NCBI Taxonomy" id="5025"/>
    <lineage>
        <taxon>Eukaryota</taxon>
        <taxon>Fungi</taxon>
        <taxon>Dikarya</taxon>
        <taxon>Ascomycota</taxon>
        <taxon>Pezizomycotina</taxon>
        <taxon>Dothideomycetes</taxon>
        <taxon>Pleosporomycetidae</taxon>
        <taxon>Venturiales</taxon>
        <taxon>Venturiaceae</taxon>
        <taxon>Venturia</taxon>
    </lineage>
</organism>
<dbReference type="AlphaFoldDB" id="A0A8H3USL6"/>
<evidence type="ECO:0000313" key="1">
    <source>
        <dbReference type="EMBL" id="KAE9974014.1"/>
    </source>
</evidence>
<gene>
    <name evidence="1" type="ORF">EG328_004074</name>
</gene>
<proteinExistence type="predicted"/>
<name>A0A8H3USL6_VENIN</name>
<reference evidence="1 2" key="1">
    <citation type="submission" date="2018-12" db="EMBL/GenBank/DDBJ databases">
        <title>Venturia inaequalis Genome Resource.</title>
        <authorList>
            <person name="Lichtner F.J."/>
        </authorList>
    </citation>
    <scope>NUCLEOTIDE SEQUENCE [LARGE SCALE GENOMIC DNA]</scope>
    <source>
        <strain evidence="1 2">120213</strain>
    </source>
</reference>